<reference evidence="3" key="1">
    <citation type="submission" date="2022-07" db="EMBL/GenBank/DDBJ databases">
        <authorList>
            <person name="Macas J."/>
            <person name="Novak P."/>
            <person name="Neumann P."/>
        </authorList>
    </citation>
    <scope>NUCLEOTIDE SEQUENCE</scope>
</reference>
<feature type="compositionally biased region" description="Basic and acidic residues" evidence="1">
    <location>
        <begin position="198"/>
        <end position="209"/>
    </location>
</feature>
<feature type="domain" description="Ty3 transposon capsid-like protein" evidence="2">
    <location>
        <begin position="61"/>
        <end position="197"/>
    </location>
</feature>
<organism evidence="3 4">
    <name type="scientific">Cuscuta europaea</name>
    <name type="common">European dodder</name>
    <dbReference type="NCBI Taxonomy" id="41803"/>
    <lineage>
        <taxon>Eukaryota</taxon>
        <taxon>Viridiplantae</taxon>
        <taxon>Streptophyta</taxon>
        <taxon>Embryophyta</taxon>
        <taxon>Tracheophyta</taxon>
        <taxon>Spermatophyta</taxon>
        <taxon>Magnoliopsida</taxon>
        <taxon>eudicotyledons</taxon>
        <taxon>Gunneridae</taxon>
        <taxon>Pentapetalae</taxon>
        <taxon>asterids</taxon>
        <taxon>lamiids</taxon>
        <taxon>Solanales</taxon>
        <taxon>Convolvulaceae</taxon>
        <taxon>Cuscuteae</taxon>
        <taxon>Cuscuta</taxon>
        <taxon>Cuscuta subgen. Cuscuta</taxon>
    </lineage>
</organism>
<evidence type="ECO:0000256" key="1">
    <source>
        <dbReference type="SAM" id="MobiDB-lite"/>
    </source>
</evidence>
<evidence type="ECO:0000259" key="2">
    <source>
        <dbReference type="Pfam" id="PF19259"/>
    </source>
</evidence>
<dbReference type="Proteomes" id="UP001152484">
    <property type="component" value="Unassembled WGS sequence"/>
</dbReference>
<feature type="region of interest" description="Disordered" evidence="1">
    <location>
        <begin position="184"/>
        <end position="220"/>
    </location>
</feature>
<dbReference type="EMBL" id="CAMAPE010000005">
    <property type="protein sequence ID" value="CAH9066959.1"/>
    <property type="molecule type" value="Genomic_DNA"/>
</dbReference>
<gene>
    <name evidence="3" type="ORF">CEURO_LOCUS2453</name>
</gene>
<comment type="caution">
    <text evidence="3">The sequence shown here is derived from an EMBL/GenBank/DDBJ whole genome shotgun (WGS) entry which is preliminary data.</text>
</comment>
<protein>
    <recommendedName>
        <fullName evidence="2">Ty3 transposon capsid-like protein domain-containing protein</fullName>
    </recommendedName>
</protein>
<evidence type="ECO:0000313" key="4">
    <source>
        <dbReference type="Proteomes" id="UP001152484"/>
    </source>
</evidence>
<evidence type="ECO:0000313" key="3">
    <source>
        <dbReference type="EMBL" id="CAH9066959.1"/>
    </source>
</evidence>
<sequence length="252" mass="29030">MSPALEGEPHESRSVSRTPHHLRIGEPVYTGTKVDLPLFDGEDAYGWLIRVERYFKLNQVSDNDKVEVVLIAMADKALNWYQWWEEKTSDHSWVNFKVALIRRFQPALVQNPFGPMLSVKQTSLVMEYRDLFERVVAPLKLTDQELLLKGVFLKGLRAEISAELKLHQTSGLTKLMDMALLLEQKTTQEGRTPAPERTLSENKREESPKPNKTWESGERLTQAELEERSKKGLCFKCGNKWGKEHVCGMKNY</sequence>
<name>A0A9P1DZQ1_CUSEU</name>
<dbReference type="AlphaFoldDB" id="A0A9P1DZQ1"/>
<dbReference type="InterPro" id="IPR045358">
    <property type="entry name" value="Ty3_capsid"/>
</dbReference>
<accession>A0A9P1DZQ1</accession>
<dbReference type="OrthoDB" id="1411639at2759"/>
<dbReference type="Pfam" id="PF19259">
    <property type="entry name" value="Ty3_capsid"/>
    <property type="match status" value="1"/>
</dbReference>
<proteinExistence type="predicted"/>
<keyword evidence="4" id="KW-1185">Reference proteome</keyword>